<organism evidence="2 3">
    <name type="scientific">Actinomyces oris</name>
    <dbReference type="NCBI Taxonomy" id="544580"/>
    <lineage>
        <taxon>Bacteria</taxon>
        <taxon>Bacillati</taxon>
        <taxon>Actinomycetota</taxon>
        <taxon>Actinomycetes</taxon>
        <taxon>Actinomycetales</taxon>
        <taxon>Actinomycetaceae</taxon>
        <taxon>Actinomyces</taxon>
    </lineage>
</organism>
<dbReference type="CDD" id="cd00093">
    <property type="entry name" value="HTH_XRE"/>
    <property type="match status" value="1"/>
</dbReference>
<name>A0A1Q8HX24_9ACTO</name>
<dbReference type="GO" id="GO:0003677">
    <property type="term" value="F:DNA binding"/>
    <property type="evidence" value="ECO:0007669"/>
    <property type="project" value="InterPro"/>
</dbReference>
<dbReference type="EMBL" id="MSGO01000072">
    <property type="protein sequence ID" value="OLL13386.1"/>
    <property type="molecule type" value="Genomic_DNA"/>
</dbReference>
<accession>A0A1Q8HX24</accession>
<reference evidence="2 3" key="1">
    <citation type="submission" date="2016-12" db="EMBL/GenBank/DDBJ databases">
        <title>Genomic comparison of strains in the 'Actinomyces naeslundii' group.</title>
        <authorList>
            <person name="Mughal S.R."/>
            <person name="Do T."/>
            <person name="Gilbert S.C."/>
            <person name="Witherden E.A."/>
            <person name="Didelot X."/>
            <person name="Beighton D."/>
        </authorList>
    </citation>
    <scope>NUCLEOTIDE SEQUENCE [LARGE SCALE GENOMIC DNA]</scope>
    <source>
        <strain evidence="2 3">S64C</strain>
    </source>
</reference>
<dbReference type="InterPro" id="IPR001387">
    <property type="entry name" value="Cro/C1-type_HTH"/>
</dbReference>
<protein>
    <recommendedName>
        <fullName evidence="1">HTH cro/C1-type domain-containing protein</fullName>
    </recommendedName>
</protein>
<evidence type="ECO:0000259" key="1">
    <source>
        <dbReference type="PROSITE" id="PS50943"/>
    </source>
</evidence>
<dbReference type="InterPro" id="IPR010982">
    <property type="entry name" value="Lambda_DNA-bd_dom_sf"/>
</dbReference>
<dbReference type="AlphaFoldDB" id="A0A1Q8HX24"/>
<gene>
    <name evidence="2" type="ORF">BKH32_12555</name>
</gene>
<comment type="caution">
    <text evidence="2">The sequence shown here is derived from an EMBL/GenBank/DDBJ whole genome shotgun (WGS) entry which is preliminary data.</text>
</comment>
<evidence type="ECO:0000313" key="3">
    <source>
        <dbReference type="Proteomes" id="UP000185736"/>
    </source>
</evidence>
<feature type="domain" description="HTH cro/C1-type" evidence="1">
    <location>
        <begin position="4"/>
        <end position="31"/>
    </location>
</feature>
<dbReference type="Gene3D" id="1.10.260.40">
    <property type="entry name" value="lambda repressor-like DNA-binding domains"/>
    <property type="match status" value="1"/>
</dbReference>
<sequence>MTTIQEARRSLGVGQSELAQRLGVSVVSVSQTETREARGDITLRTRARYLGALGLEDLGIVAPHIPDNTTPLPDLDPGITSITPDSAAASSRSRRRSLMLHRLVDASTNWSETSSWRPQVVTGIARNEHSVQGTLHRSALERWKSWIESGDIETMRERMCAEDEDACLLRDVSPMAGFLSTPQRQAVIYWERKHYAA</sequence>
<proteinExistence type="predicted"/>
<dbReference type="SMART" id="SM00530">
    <property type="entry name" value="HTH_XRE"/>
    <property type="match status" value="1"/>
</dbReference>
<dbReference type="Proteomes" id="UP000185736">
    <property type="component" value="Unassembled WGS sequence"/>
</dbReference>
<evidence type="ECO:0000313" key="2">
    <source>
        <dbReference type="EMBL" id="OLL13386.1"/>
    </source>
</evidence>
<dbReference type="SUPFAM" id="SSF47413">
    <property type="entry name" value="lambda repressor-like DNA-binding domains"/>
    <property type="match status" value="1"/>
</dbReference>
<dbReference type="PROSITE" id="PS50943">
    <property type="entry name" value="HTH_CROC1"/>
    <property type="match status" value="1"/>
</dbReference>